<dbReference type="Proteomes" id="UP001595075">
    <property type="component" value="Unassembled WGS sequence"/>
</dbReference>
<reference evidence="1 2" key="1">
    <citation type="journal article" date="2024" name="Commun. Biol.">
        <title>Comparative genomic analysis of thermophilic fungi reveals convergent evolutionary adaptations and gene losses.</title>
        <authorList>
            <person name="Steindorff A.S."/>
            <person name="Aguilar-Pontes M.V."/>
            <person name="Robinson A.J."/>
            <person name="Andreopoulos B."/>
            <person name="LaButti K."/>
            <person name="Kuo A."/>
            <person name="Mondo S."/>
            <person name="Riley R."/>
            <person name="Otillar R."/>
            <person name="Haridas S."/>
            <person name="Lipzen A."/>
            <person name="Grimwood J."/>
            <person name="Schmutz J."/>
            <person name="Clum A."/>
            <person name="Reid I.D."/>
            <person name="Moisan M.C."/>
            <person name="Butler G."/>
            <person name="Nguyen T.T.M."/>
            <person name="Dewar K."/>
            <person name="Conant G."/>
            <person name="Drula E."/>
            <person name="Henrissat B."/>
            <person name="Hansel C."/>
            <person name="Singer S."/>
            <person name="Hutchinson M.I."/>
            <person name="de Vries R.P."/>
            <person name="Natvig D.O."/>
            <person name="Powell A.J."/>
            <person name="Tsang A."/>
            <person name="Grigoriev I.V."/>
        </authorList>
    </citation>
    <scope>NUCLEOTIDE SEQUENCE [LARGE SCALE GENOMIC DNA]</scope>
    <source>
        <strain evidence="1 2">CBS 494.80</strain>
    </source>
</reference>
<evidence type="ECO:0008006" key="3">
    <source>
        <dbReference type="Google" id="ProtNLM"/>
    </source>
</evidence>
<gene>
    <name evidence="1" type="ORF">VTL71DRAFT_9120</name>
</gene>
<comment type="caution">
    <text evidence="1">The sequence shown here is derived from an EMBL/GenBank/DDBJ whole genome shotgun (WGS) entry which is preliminary data.</text>
</comment>
<keyword evidence="2" id="KW-1185">Reference proteome</keyword>
<accession>A0ABR4BTX6</accession>
<dbReference type="EMBL" id="JAZHXI010000020">
    <property type="protein sequence ID" value="KAL2061068.1"/>
    <property type="molecule type" value="Genomic_DNA"/>
</dbReference>
<protein>
    <recommendedName>
        <fullName evidence="3">Yippee domain-containing protein</fullName>
    </recommendedName>
</protein>
<organism evidence="1 2">
    <name type="scientific">Oculimacula yallundae</name>
    <dbReference type="NCBI Taxonomy" id="86028"/>
    <lineage>
        <taxon>Eukaryota</taxon>
        <taxon>Fungi</taxon>
        <taxon>Dikarya</taxon>
        <taxon>Ascomycota</taxon>
        <taxon>Pezizomycotina</taxon>
        <taxon>Leotiomycetes</taxon>
        <taxon>Helotiales</taxon>
        <taxon>Ploettnerulaceae</taxon>
        <taxon>Oculimacula</taxon>
    </lineage>
</organism>
<evidence type="ECO:0000313" key="2">
    <source>
        <dbReference type="Proteomes" id="UP001595075"/>
    </source>
</evidence>
<sequence>MPFFRRVCAILHISKNERAKFNFNENTKWLDKGSEGYITEGFVGHYTCPNCTSTINAYRSVLQTTTITHDYLRFEQGIEGSSGRCVMQVPITFEAEFVAMEKEKKGGVSGMGKDGKGELGLGCKCEVVKESFFACCRCVVCGKNLAFWNQVKRCEEVGRMRWFLARKDDKVVVMEEEKLGEEEWVVEK</sequence>
<name>A0ABR4BTX6_9HELO</name>
<evidence type="ECO:0000313" key="1">
    <source>
        <dbReference type="EMBL" id="KAL2061068.1"/>
    </source>
</evidence>
<proteinExistence type="predicted"/>